<dbReference type="STRING" id="1109443.G4TQ10"/>
<protein>
    <recommendedName>
        <fullName evidence="5 7">Actin-related protein 2/3 complex subunit 5</fullName>
    </recommendedName>
</protein>
<dbReference type="GO" id="GO:0030833">
    <property type="term" value="P:regulation of actin filament polymerization"/>
    <property type="evidence" value="ECO:0007669"/>
    <property type="project" value="InterPro"/>
</dbReference>
<reference evidence="8 9" key="1">
    <citation type="journal article" date="2011" name="PLoS Pathog.">
        <title>Endophytic Life Strategies Decoded by Genome and Transcriptome Analyses of the Mutualistic Root Symbiont Piriformospora indica.</title>
        <authorList>
            <person name="Zuccaro A."/>
            <person name="Lahrmann U."/>
            <person name="Guldener U."/>
            <person name="Langen G."/>
            <person name="Pfiffi S."/>
            <person name="Biedenkopf D."/>
            <person name="Wong P."/>
            <person name="Samans B."/>
            <person name="Grimm C."/>
            <person name="Basiewicz M."/>
            <person name="Murat C."/>
            <person name="Martin F."/>
            <person name="Kogel K.H."/>
        </authorList>
    </citation>
    <scope>NUCLEOTIDE SEQUENCE [LARGE SCALE GENOMIC DNA]</scope>
    <source>
        <strain evidence="8 9">DSM 11827</strain>
    </source>
</reference>
<evidence type="ECO:0000313" key="9">
    <source>
        <dbReference type="Proteomes" id="UP000007148"/>
    </source>
</evidence>
<dbReference type="InParanoid" id="G4TQ10"/>
<dbReference type="OrthoDB" id="429520at2759"/>
<organism evidence="8 9">
    <name type="scientific">Serendipita indica (strain DSM 11827)</name>
    <name type="common">Root endophyte fungus</name>
    <name type="synonym">Piriformospora indica</name>
    <dbReference type="NCBI Taxonomy" id="1109443"/>
    <lineage>
        <taxon>Eukaryota</taxon>
        <taxon>Fungi</taxon>
        <taxon>Dikarya</taxon>
        <taxon>Basidiomycota</taxon>
        <taxon>Agaricomycotina</taxon>
        <taxon>Agaricomycetes</taxon>
        <taxon>Sebacinales</taxon>
        <taxon>Serendipitaceae</taxon>
        <taxon>Serendipita</taxon>
    </lineage>
</organism>
<evidence type="ECO:0000256" key="1">
    <source>
        <dbReference type="ARBA" id="ARBA00004245"/>
    </source>
</evidence>
<keyword evidence="4 7" id="KW-0206">Cytoskeleton</keyword>
<evidence type="ECO:0000256" key="5">
    <source>
        <dbReference type="ARBA" id="ARBA00040214"/>
    </source>
</evidence>
<gene>
    <name evidence="8" type="ORF">PIIN_07357</name>
</gene>
<evidence type="ECO:0000256" key="3">
    <source>
        <dbReference type="ARBA" id="ARBA00022490"/>
    </source>
</evidence>
<dbReference type="Gene3D" id="1.25.40.190">
    <property type="entry name" value="Actin-related protein 2/3 complex subunit 5"/>
    <property type="match status" value="1"/>
</dbReference>
<evidence type="ECO:0000256" key="2">
    <source>
        <dbReference type="ARBA" id="ARBA00006084"/>
    </source>
</evidence>
<dbReference type="eggNOG" id="KOG3380">
    <property type="taxonomic scope" value="Eukaryota"/>
</dbReference>
<keyword evidence="9" id="KW-1185">Reference proteome</keyword>
<evidence type="ECO:0000256" key="6">
    <source>
        <dbReference type="ARBA" id="ARBA00060329"/>
    </source>
</evidence>
<dbReference type="PIRSF" id="PIRSF039096">
    <property type="entry name" value="p16-ARC"/>
    <property type="match status" value="1"/>
</dbReference>
<keyword evidence="3" id="KW-0963">Cytoplasm</keyword>
<evidence type="ECO:0000256" key="4">
    <source>
        <dbReference type="ARBA" id="ARBA00023212"/>
    </source>
</evidence>
<dbReference type="GO" id="GO:0044396">
    <property type="term" value="P:actin cortical patch organization"/>
    <property type="evidence" value="ECO:0007669"/>
    <property type="project" value="UniProtKB-ARBA"/>
</dbReference>
<accession>G4TQ10</accession>
<dbReference type="OMA" id="GMGCIMR"/>
<proteinExistence type="inferred from homology"/>
<comment type="function">
    <text evidence="7">Functions as component of the Arp2/3 complex which is involved in regulation of actin polymerization and together with an activating nucleation-promoting factor (NPF) mediates the formation of branched actin networks. Arp2/3 complex plays a critical role in the control of cell morphogenesis via the modulation of cell polarity development.</text>
</comment>
<evidence type="ECO:0000256" key="7">
    <source>
        <dbReference type="RuleBase" id="RU004301"/>
    </source>
</evidence>
<evidence type="ECO:0000313" key="8">
    <source>
        <dbReference type="EMBL" id="CCA73403.1"/>
    </source>
</evidence>
<dbReference type="GO" id="GO:0034314">
    <property type="term" value="P:Arp2/3 complex-mediated actin nucleation"/>
    <property type="evidence" value="ECO:0007669"/>
    <property type="project" value="InterPro"/>
</dbReference>
<comment type="similarity">
    <text evidence="2 7">Belongs to the ARPC5 family.</text>
</comment>
<dbReference type="HOGENOM" id="CLU_101888_2_0_1"/>
<dbReference type="InterPro" id="IPR006789">
    <property type="entry name" value="ARPC5"/>
</dbReference>
<dbReference type="SUPFAM" id="SSF69103">
    <property type="entry name" value="Arp2/3 complex 16 kDa subunit ARPC5"/>
    <property type="match status" value="1"/>
</dbReference>
<dbReference type="EMBL" id="CAFZ01000222">
    <property type="protein sequence ID" value="CCA73403.1"/>
    <property type="molecule type" value="Genomic_DNA"/>
</dbReference>
<dbReference type="Proteomes" id="UP000007148">
    <property type="component" value="Unassembled WGS sequence"/>
</dbReference>
<dbReference type="Pfam" id="PF04699">
    <property type="entry name" value="P16-Arc"/>
    <property type="match status" value="1"/>
</dbReference>
<name>G4TQ10_SERID</name>
<dbReference type="AlphaFoldDB" id="G4TQ10"/>
<dbReference type="GO" id="GO:0005885">
    <property type="term" value="C:Arp2/3 protein complex"/>
    <property type="evidence" value="ECO:0007669"/>
    <property type="project" value="InterPro"/>
</dbReference>
<dbReference type="FunFam" id="1.25.40.190:FF:000003">
    <property type="entry name" value="Actin-related protein 2/3 complex subunit 5"/>
    <property type="match status" value="1"/>
</dbReference>
<dbReference type="FunCoup" id="G4TQ10">
    <property type="interactions" value="204"/>
</dbReference>
<comment type="subcellular location">
    <subcellularLocation>
        <location evidence="1">Cytoplasm</location>
        <location evidence="1">Cytoskeleton</location>
    </subcellularLocation>
</comment>
<dbReference type="InterPro" id="IPR036743">
    <property type="entry name" value="ARPC5_sf"/>
</dbReference>
<comment type="function">
    <text evidence="6">Functions as a component of the Arp2/3 complex which is involved in regulation of actin polymerization and together with an activating nucleation-promoting factor (NPF) mediates the formation of branched actin networks.</text>
</comment>
<comment type="caution">
    <text evidence="8">The sequence shown here is derived from an EMBL/GenBank/DDBJ whole genome shotgun (WGS) entry which is preliminary data.</text>
</comment>
<sequence>MATKDFRKINIDQYDEDVLLEEDLYDHDPRDPATVLAETKQKAAAVRGLIAKGDIAGALSSVLENAPYGPKVDDAKILNLQTILLLLNSTKTADIPSTIKALSSDAQDTLMKYLYKAMAMPGYADVNSSALLTWHEKLTDAAGIGCITRVMTDRRTV</sequence>
<dbReference type="PANTHER" id="PTHR12644">
    <property type="entry name" value="ARP2/3 COMPLEX 16 KD SUBUNIT P16-ARC"/>
    <property type="match status" value="1"/>
</dbReference>